<feature type="compositionally biased region" description="Basic and acidic residues" evidence="8">
    <location>
        <begin position="2209"/>
        <end position="2226"/>
    </location>
</feature>
<dbReference type="InterPro" id="IPR000829">
    <property type="entry name" value="DAGK"/>
</dbReference>
<keyword evidence="3" id="KW-1003">Cell membrane</keyword>
<feature type="transmembrane region" description="Helical" evidence="9">
    <location>
        <begin position="238"/>
        <end position="257"/>
    </location>
</feature>
<feature type="compositionally biased region" description="Basic and acidic residues" evidence="8">
    <location>
        <begin position="2341"/>
        <end position="2355"/>
    </location>
</feature>
<feature type="compositionally biased region" description="Polar residues" evidence="8">
    <location>
        <begin position="2718"/>
        <end position="2730"/>
    </location>
</feature>
<feature type="compositionally biased region" description="Basic residues" evidence="8">
    <location>
        <begin position="2456"/>
        <end position="2474"/>
    </location>
</feature>
<feature type="transmembrane region" description="Helical" evidence="9">
    <location>
        <begin position="30"/>
        <end position="57"/>
    </location>
</feature>
<feature type="region of interest" description="Disordered" evidence="8">
    <location>
        <begin position="2392"/>
        <end position="2418"/>
    </location>
</feature>
<dbReference type="EMBL" id="BKCJ010000007">
    <property type="protein sequence ID" value="GEU28477.1"/>
    <property type="molecule type" value="Genomic_DNA"/>
</dbReference>
<feature type="region of interest" description="Disordered" evidence="8">
    <location>
        <begin position="2706"/>
        <end position="3001"/>
    </location>
</feature>
<keyword evidence="6 9" id="KW-1133">Transmembrane helix</keyword>
<evidence type="ECO:0000313" key="13">
    <source>
        <dbReference type="EMBL" id="GEU28477.1"/>
    </source>
</evidence>
<dbReference type="InterPro" id="IPR036945">
    <property type="entry name" value="DAGK_sf"/>
</dbReference>
<evidence type="ECO:0000256" key="4">
    <source>
        <dbReference type="ARBA" id="ARBA00022679"/>
    </source>
</evidence>
<keyword evidence="4" id="KW-0808">Transferase</keyword>
<dbReference type="PANTHER" id="PTHR30576">
    <property type="entry name" value="COLANIC BIOSYNTHESIS UDP-GLUCOSE LIPID CARRIER TRANSFERASE"/>
    <property type="match status" value="1"/>
</dbReference>
<dbReference type="GO" id="GO:0016301">
    <property type="term" value="F:kinase activity"/>
    <property type="evidence" value="ECO:0007669"/>
    <property type="project" value="InterPro"/>
</dbReference>
<evidence type="ECO:0000256" key="10">
    <source>
        <dbReference type="SAM" id="SignalP"/>
    </source>
</evidence>
<dbReference type="CDD" id="cd14263">
    <property type="entry name" value="DAGK_IM_like"/>
    <property type="match status" value="1"/>
</dbReference>
<feature type="compositionally biased region" description="Basic residues" evidence="8">
    <location>
        <begin position="2530"/>
        <end position="2539"/>
    </location>
</feature>
<evidence type="ECO:0000256" key="2">
    <source>
        <dbReference type="ARBA" id="ARBA00004236"/>
    </source>
</evidence>
<dbReference type="InterPro" id="IPR018968">
    <property type="entry name" value="Phasin"/>
</dbReference>
<dbReference type="InterPro" id="IPR017475">
    <property type="entry name" value="EPS_sugar_tfrase"/>
</dbReference>
<feature type="compositionally biased region" description="Basic residues" evidence="8">
    <location>
        <begin position="3225"/>
        <end position="3241"/>
    </location>
</feature>
<evidence type="ECO:0000259" key="11">
    <source>
        <dbReference type="Pfam" id="PF02397"/>
    </source>
</evidence>
<gene>
    <name evidence="13" type="ORF">Tci_000455</name>
</gene>
<feature type="transmembrane region" description="Helical" evidence="9">
    <location>
        <begin position="263"/>
        <end position="281"/>
    </location>
</feature>
<feature type="transmembrane region" description="Helical" evidence="9">
    <location>
        <begin position="302"/>
        <end position="321"/>
    </location>
</feature>
<feature type="region of interest" description="Disordered" evidence="8">
    <location>
        <begin position="1644"/>
        <end position="1682"/>
    </location>
</feature>
<dbReference type="Gene3D" id="3.40.50.720">
    <property type="entry name" value="NAD(P)-binding Rossmann-like Domain"/>
    <property type="match status" value="1"/>
</dbReference>
<organism evidence="13">
    <name type="scientific">Tanacetum cinerariifolium</name>
    <name type="common">Dalmatian daisy</name>
    <name type="synonym">Chrysanthemum cinerariifolium</name>
    <dbReference type="NCBI Taxonomy" id="118510"/>
    <lineage>
        <taxon>Eukaryota</taxon>
        <taxon>Viridiplantae</taxon>
        <taxon>Streptophyta</taxon>
        <taxon>Embryophyta</taxon>
        <taxon>Tracheophyta</taxon>
        <taxon>Spermatophyta</taxon>
        <taxon>Magnoliopsida</taxon>
        <taxon>eudicotyledons</taxon>
        <taxon>Gunneridae</taxon>
        <taxon>Pentapetalae</taxon>
        <taxon>asterids</taxon>
        <taxon>campanulids</taxon>
        <taxon>Asterales</taxon>
        <taxon>Asteraceae</taxon>
        <taxon>Asteroideae</taxon>
        <taxon>Anthemideae</taxon>
        <taxon>Anthemidinae</taxon>
        <taxon>Tanacetum</taxon>
    </lineage>
</organism>
<evidence type="ECO:0000256" key="8">
    <source>
        <dbReference type="SAM" id="MobiDB-lite"/>
    </source>
</evidence>
<feature type="compositionally biased region" description="Basic and acidic residues" evidence="8">
    <location>
        <begin position="1786"/>
        <end position="1795"/>
    </location>
</feature>
<keyword evidence="10" id="KW-0732">Signal</keyword>
<feature type="compositionally biased region" description="Basic residues" evidence="8">
    <location>
        <begin position="2496"/>
        <end position="2514"/>
    </location>
</feature>
<dbReference type="GO" id="GO:0000271">
    <property type="term" value="P:polysaccharide biosynthetic process"/>
    <property type="evidence" value="ECO:0007669"/>
    <property type="project" value="InterPro"/>
</dbReference>
<evidence type="ECO:0000256" key="5">
    <source>
        <dbReference type="ARBA" id="ARBA00022692"/>
    </source>
</evidence>
<feature type="compositionally biased region" description="Basic residues" evidence="8">
    <location>
        <begin position="2839"/>
        <end position="2875"/>
    </location>
</feature>
<name>A0A699GFW1_TANCI</name>
<evidence type="ECO:0000256" key="6">
    <source>
        <dbReference type="ARBA" id="ARBA00022989"/>
    </source>
</evidence>
<feature type="compositionally biased region" description="Basic residues" evidence="8">
    <location>
        <begin position="2554"/>
        <end position="2576"/>
    </location>
</feature>
<feature type="compositionally biased region" description="Low complexity" evidence="8">
    <location>
        <begin position="2577"/>
        <end position="2598"/>
    </location>
</feature>
<feature type="transmembrane region" description="Helical" evidence="9">
    <location>
        <begin position="327"/>
        <end position="344"/>
    </location>
</feature>
<feature type="region of interest" description="Disordered" evidence="8">
    <location>
        <begin position="1718"/>
        <end position="1739"/>
    </location>
</feature>
<feature type="compositionally biased region" description="Low complexity" evidence="8">
    <location>
        <begin position="2887"/>
        <end position="2896"/>
    </location>
</feature>
<feature type="compositionally biased region" description="Low complexity" evidence="8">
    <location>
        <begin position="3213"/>
        <end position="3224"/>
    </location>
</feature>
<feature type="compositionally biased region" description="Basic residues" evidence="8">
    <location>
        <begin position="2794"/>
        <end position="2830"/>
    </location>
</feature>
<feature type="compositionally biased region" description="Gly residues" evidence="8">
    <location>
        <begin position="2307"/>
        <end position="2317"/>
    </location>
</feature>
<feature type="compositionally biased region" description="Basic residues" evidence="8">
    <location>
        <begin position="3074"/>
        <end position="3087"/>
    </location>
</feature>
<feature type="compositionally biased region" description="Basic residues" evidence="8">
    <location>
        <begin position="2633"/>
        <end position="2651"/>
    </location>
</feature>
<dbReference type="InterPro" id="IPR003362">
    <property type="entry name" value="Bact_transf"/>
</dbReference>
<feature type="compositionally biased region" description="Basic residues" evidence="8">
    <location>
        <begin position="2744"/>
        <end position="2764"/>
    </location>
</feature>
<dbReference type="InterPro" id="IPR010127">
    <property type="entry name" value="Phasin_subfam-1"/>
</dbReference>
<dbReference type="Pfam" id="PF02397">
    <property type="entry name" value="Bac_transf"/>
    <property type="match status" value="1"/>
</dbReference>
<dbReference type="Pfam" id="PF01219">
    <property type="entry name" value="DAGK_prokar"/>
    <property type="match status" value="1"/>
</dbReference>
<feature type="compositionally biased region" description="Basic and acidic residues" evidence="8">
    <location>
        <begin position="2430"/>
        <end position="2441"/>
    </location>
</feature>
<feature type="region of interest" description="Disordered" evidence="8">
    <location>
        <begin position="2073"/>
        <end position="2241"/>
    </location>
</feature>
<keyword evidence="5 9" id="KW-0812">Transmembrane</keyword>
<evidence type="ECO:0000256" key="3">
    <source>
        <dbReference type="ARBA" id="ARBA00022475"/>
    </source>
</evidence>
<dbReference type="InterPro" id="IPR017472">
    <property type="entry name" value="Undecaprenyl-P_galact_Ptfrase"/>
</dbReference>
<feature type="domain" description="Phasin" evidence="12">
    <location>
        <begin position="1416"/>
        <end position="1512"/>
    </location>
</feature>
<evidence type="ECO:0000256" key="9">
    <source>
        <dbReference type="SAM" id="Phobius"/>
    </source>
</evidence>
<dbReference type="GO" id="GO:0005886">
    <property type="term" value="C:plasma membrane"/>
    <property type="evidence" value="ECO:0007669"/>
    <property type="project" value="UniProtKB-SubCell"/>
</dbReference>
<sequence length="3662" mass="388709">MKKIALTAAALAFAAGQAFAQTAPAPTPAAGTAAAGTTAGLSTGALVAIGAAVAAVVGNGCMLRATFGSAAVSPLFSMKNQPFYRRLGFAWHGIASAWRTEMSMRQQSVAALGVLLVLIWLRPAPVWWALLLLNCGLVLAAELFNSALEHALDQLHPSPHPAIGLAKDCAAGAVLMLSMTGAIVFTAVCTARICRQLWRCSLVGESRRMKPIDAFLLPSKAWHASKVAERSLLIGSDLTALVLTIVLTQSLLVISGLTAADNVLGALASLVLLPLAMVIFWNRGHYNKRKPYAREVREVLHACAGLLLAQVALAFFSGWDMPRLLPLVQWTLAPLLLLGSRAILKFSMLRHGSWSRPMVIVGTGVNARETARVFEAERLMGYHLIAFLDLPGSHPTATQYHDRRGRSVPCLHLGSQTDITLKQLGSPHVVLALDQGGMESSQMLIQQLSRDCPDLQIVPSLRGLPLQGMSINHFFAHDVLVLGMRNNLAQRGSQMIKRLFDVFCSGLLLALTSPLFLWVAIQVRLSGGAVFFGHMRIGQNGVPFPCYKFRTMAPNADVLLKELLATDPVARAEWDRDFKLKNDPRITKIGGFLRKTSLDELPQLWNVFKGQMSLVGPRPVVQDELARYGNQVNYYLEARPGITGLWQTSGRNDVSYETRVNLDACIARRGNGQHACDAQRVARQRQYCLRRLEGITLAEIVRPDGIADIDVGQDVAPDQAAQAQHPAILAALHHVQRMAVAALHRHRAVDDGRARLLDGADALVADMGQPGGIVDQFIIKQRVVGGDGARQGADDGKAQLFPQQHGRHVGADHVVELHRQKPLGARALQAVAPQQGAHAHALSGGPDHERGIGHVRPAVALVGDQAVHAQQPFAVQFRHKTVDAATEPVRVAIVAAGVGGKIIGVAGGDQLLEDGPHGAEIGFGGGADSYFFQDSSRRDRRCSIVMDLSRQVQHGRVPSPLLPAQAEIDALGPARQIQPGVGPRRLGHHLAAPHHQPARGAQTDRFHRIGRVQQHQVGMAAHGHAVTVEPQDARGRGGHGGKAGAHGVLPRHLRHVQAHVRHFQHVARAQAVPGVHHAVVAERDVDAGGQHLGHARHAAPLGVAVVAALQRDVDERIGNGRHPALADQRQQLADIIVIHRVHRGQVRPGHAAMQAEPVAVVRQRFDVARQGVVRFVAVHVDPQALLGGEFAQQAHRFGAVGHGALEMGNAAHHIDAHGNRALEVAERGGTAQHAILRERHQLQVQVRRHLALDVQQRFHGQQAVVAHIHVRADRQQAARHGPVAILQRPVHQRLLGQVGLELAPQGNPLEQRAGPVDARQAVAERGVHVKMGVDKRCSDEVAAGVDLAPGRDRQRRADGRNAPAVDGDIDAGLSIGQIGIAKNNFSSRKFVARMVRYCIATDVPRRPGDNMSSITEQFSAVTKSQLEAQFQIFNSLAHTAVDSAEKLIALNLSAGKASVEKTSAAAKKLLEAKDAKELLTVTREAPTGLDSLLAYSRELFAIASGVQAELIKGTRLPLLAAQPAPPVAQVQQLQHAGIQTAAAAVSAVVPAVVQADPAPKAAVTESAKAAPAPGPAAAAAAPVSVAAAAPAASAAPAPVTASVNPAAASAPVGAPVAAPVAAAAPLANNIHDAVASAVQSTAQSADADGSAPPTPLAATVAPTPSDEIKPGIKPSFPASSTIGLAADSKAPKLNTLPAQRSPRQHVYTLRAARRLRPPAQARLCPVRPDAGRRGGAQHLGAAQARRLVLPAPAHGRPDGTGHQRHRRHRNGGRRSDAGRLRRRRHAGDGAGRDAAGRGLAPGVHCPAAVPADGVGVLVHLGPHPHRVHRFAQALLCPQRPCAGNPVWRAHTARAGPRTAQRRPVQQPGAARGRRQPARAGVGSGVRAGRGPHAVRRQHPHAGPGWLPGVERPADHRFAHRVHHVPGPADLADVRGRLGAVADRARTRRLAAPATDAGRPAGDRRPWHPYGPAPRPAGARPRTLCVSGTIDARPAGHLAHAGAGADPGPGGPHRQRQVHPVAGADAPAHATGGHGAVERPCAGRLHAAHAARGHQLGAAGVVPVLGVDCRQYRAGPSRGHARAGGTRGQPGGDPRRHPQVPARVRDRSGRKRHYPVRRPAPARAPGPQRGHCQPPPERRRQRRPDTGAARWPHQRNGQPRTTAGAGRLVRQPVALPTTGGQSRCALRPTPRIRPTAPPPGLGGAVADAGRAVRSDGPHHGQGADRRTPAAAPPGLAAHGAAAGRPAVLRLDRQRPALPAAGAFIGPGHAFGDAAARDGVFPRAAAAHHHRPGGHDCRHGVARRAPDGHGAGAAAGGAGDRVAVPALERAGRHPRARAAQRHQRPDGRIDRRHERAAGEQCAGPLCRPLCRDQPGPLPGAPGGTARQCLAAAPRARPVQRDPAGGGDFRVRPAPDDGHRSGRAVCVHQLPGARDRAADPDHHAIQPVAAGGGGQRPPRAARRHAGHSRRRLHRHRGPYGQRQVHPAVAAAALLSGAARQHRHPRHGARRHRQRPLPRRSGPGAAGPVPAGRLRAREHRHGPRPVAAADRNGGARGARARLHHGARRRLRHAARRRRLAPGRGPEAADCDCPRAGRPAAHPAARRSDVAHRFANRASGAGGAGRTARQGDGDRHRPPPVHHPRRRPHHRAQSRPHHGDGPARRADADRRRPVSAPVFAAAARRQPGGSRVTTGRGRHVSMPLRARLPLPATMCKSQRKSEQGAQAQPDASSRTRCGAGIGGHARPGAGRRRGHEPAPARHRRRRPLRTRQGAGRAGKNGPRDGGTIAVRAGQYAQRAGRRPHAPGPLRRGHGHHQAGHRPGPRSARRRHRRPRPAGPGLHPVRARRCRRRAPPRVRNRKAGHAHVRPGRARAGHHHGRPVAGRTGRLSRRAGAVAAGSGHRTRGHHRSGHAGRRPQCAHPAAHADEGIRPGRGQPGRTAARNRQAQFAGPHGNRQEHRVLARQRHGPDATRAARPALERGTRTPHRRRAHGRRHAGQPGGPAPEVARLSARGAVRAAVAALHPADQGRFDGGHRARQPRTRIPGHGPHCRRQARIRGGHGALRKGKQQARAAAGAARIRRGAGKRGRPSRRAAGVPSRAHAVGRAVRAPAPEVDDGAAGEIRERQEEAPDRAAQPREPAADGGDRQPPPAAARVVAAGAGVCAGGHGGGPVVPQGTPGQRPAGRKKPGTQGAVDARSPDVAVQPPPLPGAHAQHCAVRARAGAGTARPARRRHDRRAVPARRRPLQAYQRQLRPRRRRRGPQDDCRDPARGAARNRHDRALGRRGVPGVSAGRAARRHRGTCAPHFAGDLGAARALPGARDRSQCVGGICAVSLDAGRHAPGVGTRRQPGGHGAVHGEVAWPQPRLRRVRLRPLRAHVDGNDRTGPGTRVARRLCGAERGAGRRGGRAAGAARGIGAAAVKAQCIAAEALRAVELLAGVPGRFAHLLAGLLAGLAQFAAGAFARCVDLAARRFGRSRANRLVLFLAAAQQRGHHHHRTGVTPVAQTLRAPRHGGNPAWSGIDFLGRRRRCKHDVFRYRGGRHRIRGFEPAHQFFHAADQDALAADITDLLEVFRLADHLGDGGQVVGQAVERLARLLFPLDQVRFVEPVAFVVNRERPVMVAETDNGRAPAHRIEHIVLDGGRGHEQRRPPIGGVGPLQRQILSH</sequence>
<feature type="domain" description="Bacterial sugar transferase" evidence="11">
    <location>
        <begin position="497"/>
        <end position="665"/>
    </location>
</feature>
<feature type="compositionally biased region" description="Low complexity" evidence="8">
    <location>
        <begin position="2784"/>
        <end position="2793"/>
    </location>
</feature>
<feature type="compositionally biased region" description="Basic residues" evidence="8">
    <location>
        <begin position="3044"/>
        <end position="3064"/>
    </location>
</feature>
<feature type="compositionally biased region" description="Low complexity" evidence="8">
    <location>
        <begin position="3168"/>
        <end position="3178"/>
    </location>
</feature>
<feature type="region of interest" description="Disordered" evidence="8">
    <location>
        <begin position="2430"/>
        <end position="2480"/>
    </location>
</feature>
<evidence type="ECO:0000256" key="7">
    <source>
        <dbReference type="ARBA" id="ARBA00023136"/>
    </source>
</evidence>
<feature type="compositionally biased region" description="Basic and acidic residues" evidence="8">
    <location>
        <begin position="2406"/>
        <end position="2417"/>
    </location>
</feature>
<feature type="region of interest" description="Disordered" evidence="8">
    <location>
        <begin position="3163"/>
        <end position="3292"/>
    </location>
</feature>
<feature type="compositionally biased region" description="Basic residues" evidence="8">
    <location>
        <begin position="2897"/>
        <end position="2910"/>
    </location>
</feature>
<comment type="subcellular location">
    <subcellularLocation>
        <location evidence="2">Cell membrane</location>
    </subcellularLocation>
    <subcellularLocation>
        <location evidence="1">Membrane</location>
        <topology evidence="1">Multi-pass membrane protein</topology>
    </subcellularLocation>
</comment>
<dbReference type="NCBIfam" id="TIGR03025">
    <property type="entry name" value="EPS_sugtrans"/>
    <property type="match status" value="1"/>
</dbReference>
<reference evidence="13" key="1">
    <citation type="journal article" date="2019" name="Sci. Rep.">
        <title>Draft genome of Tanacetum cinerariifolium, the natural source of mosquito coil.</title>
        <authorList>
            <person name="Yamashiro T."/>
            <person name="Shiraishi A."/>
            <person name="Satake H."/>
            <person name="Nakayama K."/>
        </authorList>
    </citation>
    <scope>NUCLEOTIDE SEQUENCE</scope>
</reference>
<feature type="compositionally biased region" description="Low complexity" evidence="8">
    <location>
        <begin position="1996"/>
        <end position="2005"/>
    </location>
</feature>
<feature type="compositionally biased region" description="Basic and acidic residues" evidence="8">
    <location>
        <begin position="3257"/>
        <end position="3266"/>
    </location>
</feature>
<feature type="compositionally biased region" description="Low complexity" evidence="8">
    <location>
        <begin position="2515"/>
        <end position="2529"/>
    </location>
</feature>
<keyword evidence="7 9" id="KW-0472">Membrane</keyword>
<feature type="compositionally biased region" description="Basic and acidic residues" evidence="8">
    <location>
        <begin position="2652"/>
        <end position="2667"/>
    </location>
</feature>
<dbReference type="Gene3D" id="1.10.287.3610">
    <property type="match status" value="1"/>
</dbReference>
<evidence type="ECO:0000259" key="12">
    <source>
        <dbReference type="Pfam" id="PF09361"/>
    </source>
</evidence>
<comment type="caution">
    <text evidence="13">The sequence shown here is derived from an EMBL/GenBank/DDBJ whole genome shotgun (WGS) entry which is preliminary data.</text>
</comment>
<dbReference type="GO" id="GO:0008654">
    <property type="term" value="P:phospholipid biosynthetic process"/>
    <property type="evidence" value="ECO:0007669"/>
    <property type="project" value="InterPro"/>
</dbReference>
<dbReference type="PANTHER" id="PTHR30576:SF4">
    <property type="entry name" value="UNDECAPRENYL-PHOSPHATE GALACTOSE PHOSPHOTRANSFERASE"/>
    <property type="match status" value="1"/>
</dbReference>
<feature type="compositionally biased region" description="Basic and acidic residues" evidence="8">
    <location>
        <begin position="2291"/>
        <end position="2305"/>
    </location>
</feature>
<feature type="compositionally biased region" description="Low complexity" evidence="8">
    <location>
        <begin position="2227"/>
        <end position="2241"/>
    </location>
</feature>
<dbReference type="GO" id="GO:0016780">
    <property type="term" value="F:phosphotransferase activity, for other substituted phosphate groups"/>
    <property type="evidence" value="ECO:0007669"/>
    <property type="project" value="TreeGrafter"/>
</dbReference>
<evidence type="ECO:0000256" key="1">
    <source>
        <dbReference type="ARBA" id="ARBA00004141"/>
    </source>
</evidence>
<feature type="transmembrane region" description="Helical" evidence="9">
    <location>
        <begin position="109"/>
        <end position="130"/>
    </location>
</feature>
<dbReference type="NCBIfam" id="TIGR01841">
    <property type="entry name" value="phasin"/>
    <property type="match status" value="1"/>
</dbReference>
<feature type="compositionally biased region" description="Basic residues" evidence="8">
    <location>
        <begin position="1762"/>
        <end position="1772"/>
    </location>
</feature>
<feature type="region of interest" description="Disordered" evidence="8">
    <location>
        <begin position="2283"/>
        <end position="2358"/>
    </location>
</feature>
<evidence type="ECO:0008006" key="14">
    <source>
        <dbReference type="Google" id="ProtNLM"/>
    </source>
</evidence>
<feature type="region of interest" description="Disordered" evidence="8">
    <location>
        <begin position="1949"/>
        <end position="1980"/>
    </location>
</feature>
<feature type="region of interest" description="Disordered" evidence="8">
    <location>
        <begin position="1751"/>
        <end position="1798"/>
    </location>
</feature>
<feature type="compositionally biased region" description="Basic residues" evidence="8">
    <location>
        <begin position="2330"/>
        <end position="2340"/>
    </location>
</feature>
<feature type="region of interest" description="Disordered" evidence="8">
    <location>
        <begin position="1852"/>
        <end position="1906"/>
    </location>
</feature>
<dbReference type="NCBIfam" id="TIGR03022">
    <property type="entry name" value="WbaP_sugtrans"/>
    <property type="match status" value="1"/>
</dbReference>
<feature type="transmembrane region" description="Helical" evidence="9">
    <location>
        <begin position="170"/>
        <end position="189"/>
    </location>
</feature>
<proteinExistence type="predicted"/>
<feature type="region of interest" description="Disordered" evidence="8">
    <location>
        <begin position="3020"/>
        <end position="3150"/>
    </location>
</feature>
<feature type="compositionally biased region" description="Basic residues" evidence="8">
    <location>
        <begin position="2979"/>
        <end position="2992"/>
    </location>
</feature>
<feature type="signal peptide" evidence="10">
    <location>
        <begin position="1"/>
        <end position="20"/>
    </location>
</feature>
<feature type="transmembrane region" description="Helical" evidence="9">
    <location>
        <begin position="499"/>
        <end position="521"/>
    </location>
</feature>
<protein>
    <recommendedName>
        <fullName evidence="14">Bacterial sugar transferase domain-containing protein</fullName>
    </recommendedName>
</protein>
<dbReference type="Pfam" id="PF09361">
    <property type="entry name" value="Phasin_2"/>
    <property type="match status" value="1"/>
</dbReference>
<feature type="region of interest" description="Disordered" evidence="8">
    <location>
        <begin position="2494"/>
        <end position="2693"/>
    </location>
</feature>
<feature type="compositionally biased region" description="Basic and acidic residues" evidence="8">
    <location>
        <begin position="3117"/>
        <end position="3141"/>
    </location>
</feature>
<feature type="region of interest" description="Disordered" evidence="8">
    <location>
        <begin position="1996"/>
        <end position="2017"/>
    </location>
</feature>
<accession>A0A699GFW1</accession>
<feature type="chain" id="PRO_5025610832" description="Bacterial sugar transferase domain-containing protein" evidence="10">
    <location>
        <begin position="21"/>
        <end position="3662"/>
    </location>
</feature>